<gene>
    <name evidence="1" type="ORF">SAMN02745150_00746</name>
</gene>
<dbReference type="InterPro" id="IPR038695">
    <property type="entry name" value="Saro_0823-like_sf"/>
</dbReference>
<reference evidence="2" key="1">
    <citation type="submission" date="2016-10" db="EMBL/GenBank/DDBJ databases">
        <authorList>
            <person name="Varghese N."/>
            <person name="Submissions S."/>
        </authorList>
    </citation>
    <scope>NUCLEOTIDE SEQUENCE [LARGE SCALE GENOMIC DNA]</scope>
    <source>
        <strain evidence="2">ATCC 43811</strain>
    </source>
</reference>
<dbReference type="EMBL" id="FOKY01000003">
    <property type="protein sequence ID" value="SFB77348.1"/>
    <property type="molecule type" value="Genomic_DNA"/>
</dbReference>
<dbReference type="OrthoDB" id="5526466at2"/>
<evidence type="ECO:0000313" key="1">
    <source>
        <dbReference type="EMBL" id="SFB77348.1"/>
    </source>
</evidence>
<accession>A0A1I1DWE6</accession>
<dbReference type="STRING" id="34097.SAMN02745150_00746"/>
<protein>
    <submittedName>
        <fullName evidence="1">Uncharacterized ACR, COG1430</fullName>
    </submittedName>
</protein>
<evidence type="ECO:0000313" key="2">
    <source>
        <dbReference type="Proteomes" id="UP000240042"/>
    </source>
</evidence>
<name>A0A1I1DWE6_BREAD</name>
<dbReference type="Pfam" id="PF02643">
    <property type="entry name" value="DUF192"/>
    <property type="match status" value="1"/>
</dbReference>
<dbReference type="InterPro" id="IPR003795">
    <property type="entry name" value="DUF192"/>
</dbReference>
<organism evidence="1 2">
    <name type="scientific">Brevinema andersonii</name>
    <dbReference type="NCBI Taxonomy" id="34097"/>
    <lineage>
        <taxon>Bacteria</taxon>
        <taxon>Pseudomonadati</taxon>
        <taxon>Spirochaetota</taxon>
        <taxon>Spirochaetia</taxon>
        <taxon>Brevinematales</taxon>
        <taxon>Brevinemataceae</taxon>
        <taxon>Brevinema</taxon>
    </lineage>
</organism>
<dbReference type="AlphaFoldDB" id="A0A1I1DWE6"/>
<keyword evidence="2" id="KW-1185">Reference proteome</keyword>
<dbReference type="PANTHER" id="PTHR37953:SF1">
    <property type="entry name" value="UPF0127 PROTEIN MJ1496"/>
    <property type="match status" value="1"/>
</dbReference>
<dbReference type="Gene3D" id="2.60.120.1140">
    <property type="entry name" value="Protein of unknown function DUF192"/>
    <property type="match status" value="1"/>
</dbReference>
<dbReference type="PANTHER" id="PTHR37953">
    <property type="entry name" value="UPF0127 PROTEIN MJ1496"/>
    <property type="match status" value="1"/>
</dbReference>
<proteinExistence type="predicted"/>
<dbReference type="RefSeq" id="WP_159428162.1">
    <property type="nucleotide sequence ID" value="NZ_FOKY01000003.1"/>
</dbReference>
<sequence length="137" mass="16172">MKTALMISFLFLGQTFNIELAINPVEQATGLMYRLQWDDSFQGMLFINKAPKQVSFWMKNTYLNLIMLYLDSNFNIVELHRPVPYDSRSIVSKTSNIQYVLELNPKYEMKVIQNWHAFKVKLEEEVAIATHNVMLYR</sequence>
<dbReference type="Proteomes" id="UP000240042">
    <property type="component" value="Unassembled WGS sequence"/>
</dbReference>